<dbReference type="NCBIfam" id="TIGR03089">
    <property type="entry name" value="TIGR03089 family protein"/>
    <property type="match status" value="1"/>
</dbReference>
<reference evidence="2" key="1">
    <citation type="journal article" date="2019" name="Int. J. Syst. Evol. Microbiol.">
        <title>The Global Catalogue of Microorganisms (GCM) 10K type strain sequencing project: providing services to taxonomists for standard genome sequencing and annotation.</title>
        <authorList>
            <consortium name="The Broad Institute Genomics Platform"/>
            <consortium name="The Broad Institute Genome Sequencing Center for Infectious Disease"/>
            <person name="Wu L."/>
            <person name="Ma J."/>
        </authorList>
    </citation>
    <scope>NUCLEOTIDE SEQUENCE [LARGE SCALE GENOMIC DNA]</scope>
    <source>
        <strain evidence="2">JCM 30742</strain>
    </source>
</reference>
<dbReference type="RefSeq" id="WP_345150025.1">
    <property type="nucleotide sequence ID" value="NZ_BAABEO010000010.1"/>
</dbReference>
<gene>
    <name evidence="1" type="ORF">GCM10023081_16970</name>
</gene>
<dbReference type="InterPro" id="IPR042099">
    <property type="entry name" value="ANL_N_sf"/>
</dbReference>
<comment type="caution">
    <text evidence="1">The sequence shown here is derived from an EMBL/GenBank/DDBJ whole genome shotgun (WGS) entry which is preliminary data.</text>
</comment>
<dbReference type="SUPFAM" id="SSF56801">
    <property type="entry name" value="Acetyl-CoA synthetase-like"/>
    <property type="match status" value="1"/>
</dbReference>
<protein>
    <recommendedName>
        <fullName evidence="3">TIGR03089 family protein</fullName>
    </recommendedName>
</protein>
<organism evidence="1 2">
    <name type="scientific">Arthrobacter ginkgonis</name>
    <dbReference type="NCBI Taxonomy" id="1630594"/>
    <lineage>
        <taxon>Bacteria</taxon>
        <taxon>Bacillati</taxon>
        <taxon>Actinomycetota</taxon>
        <taxon>Actinomycetes</taxon>
        <taxon>Micrococcales</taxon>
        <taxon>Micrococcaceae</taxon>
        <taxon>Arthrobacter</taxon>
    </lineage>
</organism>
<proteinExistence type="predicted"/>
<evidence type="ECO:0008006" key="3">
    <source>
        <dbReference type="Google" id="ProtNLM"/>
    </source>
</evidence>
<dbReference type="EMBL" id="BAABEO010000010">
    <property type="protein sequence ID" value="GAA3679379.1"/>
    <property type="molecule type" value="Genomic_DNA"/>
</dbReference>
<evidence type="ECO:0000313" key="2">
    <source>
        <dbReference type="Proteomes" id="UP001500752"/>
    </source>
</evidence>
<dbReference type="Gene3D" id="3.40.50.12780">
    <property type="entry name" value="N-terminal domain of ligase-like"/>
    <property type="match status" value="1"/>
</dbReference>
<sequence>MVAPATPLPFVDRLLEPVRHSTAPLLVWHGPNQERVELSGRVFDNWVAKTANLLAEEFDAGPGTVVRLSLPLHWKSLALALGVLHTGATVSVAGAAEDSGEANIVASDAPNEAAELEPAAEVISVALGTLALSFGGAAPAGAVDYAAEVRAFGDYFLADPVSAEATALRTQVSSSAYAELFGASAPGGTALLPAGTGLGEALAAAIAVWSSKDTLVVLGDGVQATDHLLETERVQRTLGAENAQD</sequence>
<name>A0ABP7C6U6_9MICC</name>
<keyword evidence="2" id="KW-1185">Reference proteome</keyword>
<evidence type="ECO:0000313" key="1">
    <source>
        <dbReference type="EMBL" id="GAA3679379.1"/>
    </source>
</evidence>
<dbReference type="Proteomes" id="UP001500752">
    <property type="component" value="Unassembled WGS sequence"/>
</dbReference>
<dbReference type="InterPro" id="IPR017523">
    <property type="entry name" value="Rv3268"/>
</dbReference>
<accession>A0ABP7C6U6</accession>